<feature type="transmembrane region" description="Helical" evidence="1">
    <location>
        <begin position="217"/>
        <end position="239"/>
    </location>
</feature>
<feature type="transmembrane region" description="Helical" evidence="1">
    <location>
        <begin position="151"/>
        <end position="172"/>
    </location>
</feature>
<feature type="transmembrane region" description="Helical" evidence="1">
    <location>
        <begin position="76"/>
        <end position="99"/>
    </location>
</feature>
<evidence type="ECO:0000313" key="2">
    <source>
        <dbReference type="EMBL" id="KAF9463917.1"/>
    </source>
</evidence>
<dbReference type="AlphaFoldDB" id="A0A9P5Y856"/>
<keyword evidence="1" id="KW-1133">Transmembrane helix</keyword>
<keyword evidence="1" id="KW-0472">Membrane</keyword>
<organism evidence="2 3">
    <name type="scientific">Collybia nuda</name>
    <dbReference type="NCBI Taxonomy" id="64659"/>
    <lineage>
        <taxon>Eukaryota</taxon>
        <taxon>Fungi</taxon>
        <taxon>Dikarya</taxon>
        <taxon>Basidiomycota</taxon>
        <taxon>Agaricomycotina</taxon>
        <taxon>Agaricomycetes</taxon>
        <taxon>Agaricomycetidae</taxon>
        <taxon>Agaricales</taxon>
        <taxon>Tricholomatineae</taxon>
        <taxon>Clitocybaceae</taxon>
        <taxon>Collybia</taxon>
    </lineage>
</organism>
<protein>
    <submittedName>
        <fullName evidence="2">Uncharacterized protein</fullName>
    </submittedName>
</protein>
<sequence length="263" mass="29578">MFVPDSYHQDFAARSPLQISEKSRTAYLSNTTSSLIGCMIPILALLYLSIVSWIHRYSQRHLRPLNKVSSVRLQRYAPLLYIYIVLSSLVELALTSWLLLQYRFHHNFPNTRTRTSVRLLLFAACWTTLTAGVYSVLFLHPIWSKHPVSSVGAQTLWVSVTWLIWIVGTALLNSSVPSLLLHVRCSDVVYCGQIQALFGDMHGPFQLRIFTDACVSVAVSVLETLTLTGGMITLIWLAWQSTRGIMHEGTLPRLPKKGASCST</sequence>
<accession>A0A9P5Y856</accession>
<dbReference type="EMBL" id="MU150258">
    <property type="protein sequence ID" value="KAF9463917.1"/>
    <property type="molecule type" value="Genomic_DNA"/>
</dbReference>
<feature type="transmembrane region" description="Helical" evidence="1">
    <location>
        <begin position="119"/>
        <end position="139"/>
    </location>
</feature>
<keyword evidence="3" id="KW-1185">Reference proteome</keyword>
<dbReference type="OrthoDB" id="2628419at2759"/>
<evidence type="ECO:0000256" key="1">
    <source>
        <dbReference type="SAM" id="Phobius"/>
    </source>
</evidence>
<evidence type="ECO:0000313" key="3">
    <source>
        <dbReference type="Proteomes" id="UP000807353"/>
    </source>
</evidence>
<keyword evidence="1" id="KW-0812">Transmembrane</keyword>
<feature type="transmembrane region" description="Helical" evidence="1">
    <location>
        <begin position="34"/>
        <end position="55"/>
    </location>
</feature>
<dbReference type="Proteomes" id="UP000807353">
    <property type="component" value="Unassembled WGS sequence"/>
</dbReference>
<proteinExistence type="predicted"/>
<comment type="caution">
    <text evidence="2">The sequence shown here is derived from an EMBL/GenBank/DDBJ whole genome shotgun (WGS) entry which is preliminary data.</text>
</comment>
<gene>
    <name evidence="2" type="ORF">BDZ94DRAFT_1257757</name>
</gene>
<reference evidence="2" key="1">
    <citation type="submission" date="2020-11" db="EMBL/GenBank/DDBJ databases">
        <authorList>
            <consortium name="DOE Joint Genome Institute"/>
            <person name="Ahrendt S."/>
            <person name="Riley R."/>
            <person name="Andreopoulos W."/>
            <person name="Labutti K."/>
            <person name="Pangilinan J."/>
            <person name="Ruiz-Duenas F.J."/>
            <person name="Barrasa J.M."/>
            <person name="Sanchez-Garcia M."/>
            <person name="Camarero S."/>
            <person name="Miyauchi S."/>
            <person name="Serrano A."/>
            <person name="Linde D."/>
            <person name="Babiker R."/>
            <person name="Drula E."/>
            <person name="Ayuso-Fernandez I."/>
            <person name="Pacheco R."/>
            <person name="Padilla G."/>
            <person name="Ferreira P."/>
            <person name="Barriuso J."/>
            <person name="Kellner H."/>
            <person name="Castanera R."/>
            <person name="Alfaro M."/>
            <person name="Ramirez L."/>
            <person name="Pisabarro A.G."/>
            <person name="Kuo A."/>
            <person name="Tritt A."/>
            <person name="Lipzen A."/>
            <person name="He G."/>
            <person name="Yan M."/>
            <person name="Ng V."/>
            <person name="Cullen D."/>
            <person name="Martin F."/>
            <person name="Rosso M.-N."/>
            <person name="Henrissat B."/>
            <person name="Hibbett D."/>
            <person name="Martinez A.T."/>
            <person name="Grigoriev I.V."/>
        </authorList>
    </citation>
    <scope>NUCLEOTIDE SEQUENCE</scope>
    <source>
        <strain evidence="2">CBS 247.69</strain>
    </source>
</reference>
<name>A0A9P5Y856_9AGAR</name>